<gene>
    <name evidence="2" type="ORF">SAMN05421759_11481</name>
</gene>
<dbReference type="AlphaFoldDB" id="A0A1N7PCU5"/>
<feature type="region of interest" description="Disordered" evidence="1">
    <location>
        <begin position="1"/>
        <end position="21"/>
    </location>
</feature>
<reference evidence="3" key="1">
    <citation type="submission" date="2017-01" db="EMBL/GenBank/DDBJ databases">
        <authorList>
            <person name="Varghese N."/>
            <person name="Submissions S."/>
        </authorList>
    </citation>
    <scope>NUCLEOTIDE SEQUENCE [LARGE SCALE GENOMIC DNA]</scope>
    <source>
        <strain evidence="3">DSM 29430</strain>
    </source>
</reference>
<accession>A0A1N7PCU5</accession>
<dbReference type="RefSeq" id="WP_076449935.1">
    <property type="nucleotide sequence ID" value="NZ_FTOQ01000014.1"/>
</dbReference>
<name>A0A1N7PCU5_9RHOB</name>
<evidence type="ECO:0000313" key="3">
    <source>
        <dbReference type="Proteomes" id="UP000186684"/>
    </source>
</evidence>
<proteinExistence type="predicted"/>
<evidence type="ECO:0000256" key="1">
    <source>
        <dbReference type="SAM" id="MobiDB-lite"/>
    </source>
</evidence>
<dbReference type="EMBL" id="FTOQ01000014">
    <property type="protein sequence ID" value="SIT08422.1"/>
    <property type="molecule type" value="Genomic_DNA"/>
</dbReference>
<feature type="compositionally biased region" description="Basic residues" evidence="1">
    <location>
        <begin position="67"/>
        <end position="79"/>
    </location>
</feature>
<sequence>MASPPKPRENKMTEPRAETTLEKTTRVAVNIIQTETERRLLKTAHLRKARLEMAADEADEAVPHKATGAHRKPPHKAAV</sequence>
<evidence type="ECO:0000313" key="2">
    <source>
        <dbReference type="EMBL" id="SIT08422.1"/>
    </source>
</evidence>
<protein>
    <recommendedName>
        <fullName evidence="4">Transposase</fullName>
    </recommendedName>
</protein>
<dbReference type="OrthoDB" id="7875526at2"/>
<keyword evidence="3" id="KW-1185">Reference proteome</keyword>
<organism evidence="2 3">
    <name type="scientific">Roseivivax lentus</name>
    <dbReference type="NCBI Taxonomy" id="633194"/>
    <lineage>
        <taxon>Bacteria</taxon>
        <taxon>Pseudomonadati</taxon>
        <taxon>Pseudomonadota</taxon>
        <taxon>Alphaproteobacteria</taxon>
        <taxon>Rhodobacterales</taxon>
        <taxon>Roseobacteraceae</taxon>
        <taxon>Roseivivax</taxon>
    </lineage>
</organism>
<feature type="region of interest" description="Disordered" evidence="1">
    <location>
        <begin position="55"/>
        <end position="79"/>
    </location>
</feature>
<dbReference type="Proteomes" id="UP000186684">
    <property type="component" value="Unassembled WGS sequence"/>
</dbReference>
<evidence type="ECO:0008006" key="4">
    <source>
        <dbReference type="Google" id="ProtNLM"/>
    </source>
</evidence>